<comment type="caution">
    <text evidence="1">The sequence shown here is derived from an EMBL/GenBank/DDBJ whole genome shotgun (WGS) entry which is preliminary data.</text>
</comment>
<evidence type="ECO:0000313" key="1">
    <source>
        <dbReference type="EMBL" id="GBM65843.1"/>
    </source>
</evidence>
<organism evidence="1 2">
    <name type="scientific">Araneus ventricosus</name>
    <name type="common">Orbweaver spider</name>
    <name type="synonym">Epeira ventricosa</name>
    <dbReference type="NCBI Taxonomy" id="182803"/>
    <lineage>
        <taxon>Eukaryota</taxon>
        <taxon>Metazoa</taxon>
        <taxon>Ecdysozoa</taxon>
        <taxon>Arthropoda</taxon>
        <taxon>Chelicerata</taxon>
        <taxon>Arachnida</taxon>
        <taxon>Araneae</taxon>
        <taxon>Araneomorphae</taxon>
        <taxon>Entelegynae</taxon>
        <taxon>Araneoidea</taxon>
        <taxon>Araneidae</taxon>
        <taxon>Araneus</taxon>
    </lineage>
</organism>
<evidence type="ECO:0008006" key="3">
    <source>
        <dbReference type="Google" id="ProtNLM"/>
    </source>
</evidence>
<dbReference type="AlphaFoldDB" id="A0A4Y2HLA9"/>
<dbReference type="Proteomes" id="UP000499080">
    <property type="component" value="Unassembled WGS sequence"/>
</dbReference>
<proteinExistence type="predicted"/>
<dbReference type="EMBL" id="BGPR01001997">
    <property type="protein sequence ID" value="GBM65843.1"/>
    <property type="molecule type" value="Genomic_DNA"/>
</dbReference>
<sequence>MFSFFWGNPDFTGAELRGAKAKRSGNESYGDSAIGYVQVKRENNLRTVKAIVTPEHKISNKGYGITVICNEEDEVVLSALCDSCAASLGGCKHAIAFLAWLHRRSESYQLQKSLATGKI</sequence>
<gene>
    <name evidence="1" type="ORF">AVEN_12897_1</name>
</gene>
<keyword evidence="2" id="KW-1185">Reference proteome</keyword>
<name>A0A4Y2HLA9_ARAVE</name>
<dbReference type="OrthoDB" id="6765664at2759"/>
<protein>
    <recommendedName>
        <fullName evidence="3">SWIM-type domain-containing protein</fullName>
    </recommendedName>
</protein>
<evidence type="ECO:0000313" key="2">
    <source>
        <dbReference type="Proteomes" id="UP000499080"/>
    </source>
</evidence>
<dbReference type="PANTHER" id="PTHR39953">
    <property type="entry name" value="RE54151P"/>
    <property type="match status" value="1"/>
</dbReference>
<accession>A0A4Y2HLA9</accession>
<dbReference type="PANTHER" id="PTHR39953:SF1">
    <property type="entry name" value="RE54151P"/>
    <property type="match status" value="1"/>
</dbReference>
<reference evidence="1 2" key="1">
    <citation type="journal article" date="2019" name="Sci. Rep.">
        <title>Orb-weaving spider Araneus ventricosus genome elucidates the spidroin gene catalogue.</title>
        <authorList>
            <person name="Kono N."/>
            <person name="Nakamura H."/>
            <person name="Ohtoshi R."/>
            <person name="Moran D.A.P."/>
            <person name="Shinohara A."/>
            <person name="Yoshida Y."/>
            <person name="Fujiwara M."/>
            <person name="Mori M."/>
            <person name="Tomita M."/>
            <person name="Arakawa K."/>
        </authorList>
    </citation>
    <scope>NUCLEOTIDE SEQUENCE [LARGE SCALE GENOMIC DNA]</scope>
</reference>